<evidence type="ECO:0000313" key="2">
    <source>
        <dbReference type="EMBL" id="QFS51984.1"/>
    </source>
</evidence>
<organism evidence="2 3">
    <name type="scientific">Nostoc sphaeroides CCNUC1</name>
    <dbReference type="NCBI Taxonomy" id="2653204"/>
    <lineage>
        <taxon>Bacteria</taxon>
        <taxon>Bacillati</taxon>
        <taxon>Cyanobacteriota</taxon>
        <taxon>Cyanophyceae</taxon>
        <taxon>Nostocales</taxon>
        <taxon>Nostocaceae</taxon>
        <taxon>Nostoc</taxon>
    </lineage>
</organism>
<gene>
    <name evidence="2" type="ORF">GXM_09478</name>
</gene>
<dbReference type="AlphaFoldDB" id="A0A5P8WH14"/>
<sequence>MKLKTKLFGTIAVISSIFCSLLMTPAVVRANNDEYVNEVGIQLMKAIVNAGFGGYSPTHEPHIDTLYHDSSDYITINLRAGKSYGIVGVCDRDCQDLDIALYDDRGNLIASDLQDDDIPTIGITPYRNGTYRVRIDMANCDSNVCYYGIGVFGQ</sequence>
<keyword evidence="1" id="KW-0732">Signal</keyword>
<reference evidence="2 3" key="1">
    <citation type="submission" date="2019-10" db="EMBL/GenBank/DDBJ databases">
        <title>Genomic and transcriptomic insights into the perfect genentic adaptation of a filamentous nitrogen-fixing cyanobacterium to rice fields.</title>
        <authorList>
            <person name="Chen Z."/>
        </authorList>
    </citation>
    <scope>NUCLEOTIDE SEQUENCE [LARGE SCALE GENOMIC DNA]</scope>
    <source>
        <strain evidence="2">CCNUC1</strain>
    </source>
</reference>
<name>A0A5P8WH14_9NOSO</name>
<dbReference type="Proteomes" id="UP000326678">
    <property type="component" value="Chromosome Gxm2"/>
</dbReference>
<evidence type="ECO:0000313" key="3">
    <source>
        <dbReference type="Proteomes" id="UP000326678"/>
    </source>
</evidence>
<protein>
    <submittedName>
        <fullName evidence="2">Uncharacterized protein</fullName>
    </submittedName>
</protein>
<dbReference type="KEGG" id="nsh:GXM_09478"/>
<feature type="signal peptide" evidence="1">
    <location>
        <begin position="1"/>
        <end position="30"/>
    </location>
</feature>
<dbReference type="RefSeq" id="WP_152592250.1">
    <property type="nucleotide sequence ID" value="NZ_CP045227.1"/>
</dbReference>
<accession>A0A5P8WH14</accession>
<proteinExistence type="predicted"/>
<keyword evidence="3" id="KW-1185">Reference proteome</keyword>
<evidence type="ECO:0000256" key="1">
    <source>
        <dbReference type="SAM" id="SignalP"/>
    </source>
</evidence>
<feature type="chain" id="PRO_5025072400" evidence="1">
    <location>
        <begin position="31"/>
        <end position="154"/>
    </location>
</feature>
<dbReference type="EMBL" id="CP045227">
    <property type="protein sequence ID" value="QFS51984.1"/>
    <property type="molecule type" value="Genomic_DNA"/>
</dbReference>
<dbReference type="Gene3D" id="2.60.120.380">
    <property type="match status" value="1"/>
</dbReference>